<protein>
    <recommendedName>
        <fullName evidence="6">PLAT domain-containing protein</fullName>
    </recommendedName>
</protein>
<evidence type="ECO:0000259" key="6">
    <source>
        <dbReference type="PROSITE" id="PS50095"/>
    </source>
</evidence>
<comment type="subcellular location">
    <subcellularLocation>
        <location evidence="1">Secreted</location>
    </subcellularLocation>
</comment>
<dbReference type="CDD" id="cd00707">
    <property type="entry name" value="Pancreat_lipase_like"/>
    <property type="match status" value="1"/>
</dbReference>
<dbReference type="SUPFAM" id="SSF49723">
    <property type="entry name" value="Lipase/lipooxygenase domain (PLAT/LH2 domain)"/>
    <property type="match status" value="1"/>
</dbReference>
<dbReference type="InterPro" id="IPR013818">
    <property type="entry name" value="Lipase"/>
</dbReference>
<dbReference type="InterPro" id="IPR036392">
    <property type="entry name" value="PLAT/LH2_dom_sf"/>
</dbReference>
<dbReference type="GO" id="GO:0016298">
    <property type="term" value="F:lipase activity"/>
    <property type="evidence" value="ECO:0007669"/>
    <property type="project" value="InterPro"/>
</dbReference>
<dbReference type="Gene3D" id="3.40.50.1820">
    <property type="entry name" value="alpha/beta hydrolase"/>
    <property type="match status" value="1"/>
</dbReference>
<gene>
    <name evidence="7" type="ORF">CUNI_LOCUS7281</name>
</gene>
<comment type="caution">
    <text evidence="4">Lacks conserved residue(s) required for the propagation of feature annotation.</text>
</comment>
<dbReference type="InterPro" id="IPR001024">
    <property type="entry name" value="PLAT/LH2_dom"/>
</dbReference>
<accession>A0A8S3YX68</accession>
<dbReference type="InterPro" id="IPR029058">
    <property type="entry name" value="AB_hydrolase_fold"/>
</dbReference>
<evidence type="ECO:0000313" key="7">
    <source>
        <dbReference type="EMBL" id="CAG5121723.1"/>
    </source>
</evidence>
<feature type="domain" description="PLAT" evidence="6">
    <location>
        <begin position="247"/>
        <end position="369"/>
    </location>
</feature>
<sequence>EMAEEFLRYADFNVIIVDWSLGNKLPIFQAVANTRLVGAQVALLVNYLIETIDLKADDVHIIGQSLGAQIAGYAGERIAGLGRITALDAAGPYFRDTPRRVRLDENDAKFVDAIHTDIGRIDLISLGTSTPSGHADFFPNGGHDQPGCVTSLLPLIAENGLFEGVGESLVCNHMRAIRYFNESINSPCQFLSFPCASEELFHAGLCQSCGDVGCSRLGFHADKNKPPPGQTVKYFLETAAQPPFCQYPYTVIVKFATGPWRTVSGHASVLLSGDKFKSSWVSLNGGEARTFAPGQTSSFRVGLSRDVGNVIAVSFKWQKSLSLGTLFSSPSVSIERITVYAHESGLRFQFCSKGQSLESGSVITLFQTC</sequence>
<dbReference type="GO" id="GO:0005615">
    <property type="term" value="C:extracellular space"/>
    <property type="evidence" value="ECO:0007669"/>
    <property type="project" value="TreeGrafter"/>
</dbReference>
<reference evidence="7" key="1">
    <citation type="submission" date="2021-04" db="EMBL/GenBank/DDBJ databases">
        <authorList>
            <consortium name="Molecular Ecology Group"/>
        </authorList>
    </citation>
    <scope>NUCLEOTIDE SEQUENCE</scope>
</reference>
<proteinExistence type="inferred from homology"/>
<dbReference type="InterPro" id="IPR033906">
    <property type="entry name" value="Lipase_N"/>
</dbReference>
<organism evidence="7 8">
    <name type="scientific">Candidula unifasciata</name>
    <dbReference type="NCBI Taxonomy" id="100452"/>
    <lineage>
        <taxon>Eukaryota</taxon>
        <taxon>Metazoa</taxon>
        <taxon>Spiralia</taxon>
        <taxon>Lophotrochozoa</taxon>
        <taxon>Mollusca</taxon>
        <taxon>Gastropoda</taxon>
        <taxon>Heterobranchia</taxon>
        <taxon>Euthyneura</taxon>
        <taxon>Panpulmonata</taxon>
        <taxon>Eupulmonata</taxon>
        <taxon>Stylommatophora</taxon>
        <taxon>Helicina</taxon>
        <taxon>Helicoidea</taxon>
        <taxon>Geomitridae</taxon>
        <taxon>Candidula</taxon>
    </lineage>
</organism>
<dbReference type="Gene3D" id="2.60.60.20">
    <property type="entry name" value="PLAT/LH2 domain"/>
    <property type="match status" value="1"/>
</dbReference>
<keyword evidence="8" id="KW-1185">Reference proteome</keyword>
<dbReference type="PANTHER" id="PTHR11610:SF173">
    <property type="entry name" value="LIPASE DOMAIN-CONTAINING PROTEIN-RELATED"/>
    <property type="match status" value="1"/>
</dbReference>
<evidence type="ECO:0000256" key="5">
    <source>
        <dbReference type="RuleBase" id="RU004262"/>
    </source>
</evidence>
<evidence type="ECO:0000256" key="1">
    <source>
        <dbReference type="ARBA" id="ARBA00004613"/>
    </source>
</evidence>
<dbReference type="Proteomes" id="UP000678393">
    <property type="component" value="Unassembled WGS sequence"/>
</dbReference>
<evidence type="ECO:0000313" key="8">
    <source>
        <dbReference type="Proteomes" id="UP000678393"/>
    </source>
</evidence>
<evidence type="ECO:0000256" key="2">
    <source>
        <dbReference type="ARBA" id="ARBA00010701"/>
    </source>
</evidence>
<keyword evidence="3" id="KW-0964">Secreted</keyword>
<dbReference type="OrthoDB" id="199913at2759"/>
<dbReference type="AlphaFoldDB" id="A0A8S3YX68"/>
<dbReference type="InterPro" id="IPR000734">
    <property type="entry name" value="TAG_lipase"/>
</dbReference>
<dbReference type="PRINTS" id="PR00821">
    <property type="entry name" value="TAGLIPASE"/>
</dbReference>
<dbReference type="PANTHER" id="PTHR11610">
    <property type="entry name" value="LIPASE"/>
    <property type="match status" value="1"/>
</dbReference>
<dbReference type="Pfam" id="PF01477">
    <property type="entry name" value="PLAT"/>
    <property type="match status" value="1"/>
</dbReference>
<name>A0A8S3YX68_9EUPU</name>
<dbReference type="SUPFAM" id="SSF53474">
    <property type="entry name" value="alpha/beta-Hydrolases"/>
    <property type="match status" value="1"/>
</dbReference>
<comment type="similarity">
    <text evidence="2 5">Belongs to the AB hydrolase superfamily. Lipase family.</text>
</comment>
<dbReference type="EMBL" id="CAJHNH020001147">
    <property type="protein sequence ID" value="CAG5121723.1"/>
    <property type="molecule type" value="Genomic_DNA"/>
</dbReference>
<evidence type="ECO:0000256" key="3">
    <source>
        <dbReference type="ARBA" id="ARBA00022525"/>
    </source>
</evidence>
<feature type="non-terminal residue" evidence="7">
    <location>
        <position position="369"/>
    </location>
</feature>
<evidence type="ECO:0000256" key="4">
    <source>
        <dbReference type="PROSITE-ProRule" id="PRU00152"/>
    </source>
</evidence>
<comment type="caution">
    <text evidence="7">The sequence shown here is derived from an EMBL/GenBank/DDBJ whole genome shotgun (WGS) entry which is preliminary data.</text>
</comment>
<dbReference type="PROSITE" id="PS50095">
    <property type="entry name" value="PLAT"/>
    <property type="match status" value="1"/>
</dbReference>
<dbReference type="GO" id="GO:0016042">
    <property type="term" value="P:lipid catabolic process"/>
    <property type="evidence" value="ECO:0007669"/>
    <property type="project" value="TreeGrafter"/>
</dbReference>
<dbReference type="Pfam" id="PF00151">
    <property type="entry name" value="Lipase"/>
    <property type="match status" value="1"/>
</dbReference>